<organism evidence="2 3">
    <name type="scientific">Streptomyces griseoaurantiacus</name>
    <dbReference type="NCBI Taxonomy" id="68213"/>
    <lineage>
        <taxon>Bacteria</taxon>
        <taxon>Bacillati</taxon>
        <taxon>Actinomycetota</taxon>
        <taxon>Actinomycetes</taxon>
        <taxon>Kitasatosporales</taxon>
        <taxon>Streptomycetaceae</taxon>
        <taxon>Streptomyces</taxon>
        <taxon>Streptomyces aurantiacus group</taxon>
    </lineage>
</organism>
<dbReference type="Proteomes" id="UP000198614">
    <property type="component" value="Unassembled WGS sequence"/>
</dbReference>
<feature type="transmembrane region" description="Helical" evidence="1">
    <location>
        <begin position="83"/>
        <end position="103"/>
    </location>
</feature>
<dbReference type="InterPro" id="IPR046104">
    <property type="entry name" value="DUF6041"/>
</dbReference>
<evidence type="ECO:0000256" key="1">
    <source>
        <dbReference type="SAM" id="Phobius"/>
    </source>
</evidence>
<dbReference type="EMBL" id="FNAX01000004">
    <property type="protein sequence ID" value="SDE84691.1"/>
    <property type="molecule type" value="Genomic_DNA"/>
</dbReference>
<feature type="transmembrane region" description="Helical" evidence="1">
    <location>
        <begin position="60"/>
        <end position="78"/>
    </location>
</feature>
<keyword evidence="1" id="KW-0472">Membrane</keyword>
<keyword evidence="1" id="KW-1133">Transmembrane helix</keyword>
<dbReference type="AlphaFoldDB" id="A0A1G7G999"/>
<dbReference type="OrthoDB" id="4297254at2"/>
<dbReference type="Pfam" id="PF19507">
    <property type="entry name" value="DUF6041"/>
    <property type="match status" value="1"/>
</dbReference>
<name>A0A1G7G999_9ACTN</name>
<gene>
    <name evidence="2" type="ORF">SAMN05216260_104139</name>
</gene>
<evidence type="ECO:0000313" key="3">
    <source>
        <dbReference type="Proteomes" id="UP000198614"/>
    </source>
</evidence>
<feature type="transmembrane region" description="Helical" evidence="1">
    <location>
        <begin position="7"/>
        <end position="25"/>
    </location>
</feature>
<accession>A0A1G7G999</accession>
<reference evidence="2 3" key="1">
    <citation type="submission" date="2016-10" db="EMBL/GenBank/DDBJ databases">
        <authorList>
            <person name="de Groot N.N."/>
        </authorList>
    </citation>
    <scope>NUCLEOTIDE SEQUENCE [LARGE SCALE GENOMIC DNA]</scope>
    <source>
        <strain evidence="2 3">CGMCC 4.1859</strain>
    </source>
</reference>
<keyword evidence="1" id="KW-0812">Transmembrane</keyword>
<proteinExistence type="predicted"/>
<evidence type="ECO:0000313" key="2">
    <source>
        <dbReference type="EMBL" id="SDE84691.1"/>
    </source>
</evidence>
<sequence>MTKRILILQRVVGVLYIVAGIGKFFPEIESVEQRLDDAAEANDGVAVLGGFTNWLDGHPTGVTVFVAAAMVVSGLVLLRDRELVLAALYGQLLMLVCFVLILVGSVPQILVLDAAFFAAGIYLIVVHRRAAAGSSSVPLDARTDTTT</sequence>
<protein>
    <submittedName>
        <fullName evidence="2">Uncharacterized protein</fullName>
    </submittedName>
</protein>
<feature type="transmembrane region" description="Helical" evidence="1">
    <location>
        <begin position="109"/>
        <end position="126"/>
    </location>
</feature>